<dbReference type="RefSeq" id="WP_082432164.1">
    <property type="nucleotide sequence ID" value="NZ_JBKWPM010000036.1"/>
</dbReference>
<gene>
    <name evidence="2" type="ORF">FYJ76_14420</name>
</gene>
<dbReference type="GO" id="GO:0016810">
    <property type="term" value="F:hydrolase activity, acting on carbon-nitrogen (but not peptide) bonds"/>
    <property type="evidence" value="ECO:0007669"/>
    <property type="project" value="InterPro"/>
</dbReference>
<dbReference type="InterPro" id="IPR011330">
    <property type="entry name" value="Glyco_hydro/deAcase_b/a-brl"/>
</dbReference>
<dbReference type="AlphaFoldDB" id="A0A6I2UB01"/>
<accession>A0A6I2UB01</accession>
<dbReference type="Gene3D" id="3.20.20.370">
    <property type="entry name" value="Glycoside hydrolase/deacetylase"/>
    <property type="match status" value="1"/>
</dbReference>
<dbReference type="PROSITE" id="PS51677">
    <property type="entry name" value="NODB"/>
    <property type="match status" value="1"/>
</dbReference>
<evidence type="ECO:0000313" key="3">
    <source>
        <dbReference type="Proteomes" id="UP000431913"/>
    </source>
</evidence>
<evidence type="ECO:0000313" key="2">
    <source>
        <dbReference type="EMBL" id="MST93109.1"/>
    </source>
</evidence>
<feature type="domain" description="NodB homology" evidence="1">
    <location>
        <begin position="10"/>
        <end position="257"/>
    </location>
</feature>
<dbReference type="EMBL" id="VUNJ01000019">
    <property type="protein sequence ID" value="MST93109.1"/>
    <property type="molecule type" value="Genomic_DNA"/>
</dbReference>
<reference evidence="2 3" key="1">
    <citation type="submission" date="2019-08" db="EMBL/GenBank/DDBJ databases">
        <title>In-depth cultivation of the pig gut microbiome towards novel bacterial diversity and tailored functional studies.</title>
        <authorList>
            <person name="Wylensek D."/>
            <person name="Hitch T.C.A."/>
            <person name="Clavel T."/>
        </authorList>
    </citation>
    <scope>NUCLEOTIDE SEQUENCE [LARGE SCALE GENOMIC DNA]</scope>
    <source>
        <strain evidence="2 3">WCA3-601-WT-6J</strain>
    </source>
</reference>
<comment type="caution">
    <text evidence="2">The sequence shown here is derived from an EMBL/GenBank/DDBJ whole genome shotgun (WGS) entry which is preliminary data.</text>
</comment>
<sequence>MIRLLYPGGKTKALTFSYDDGKIHDRRLVKLFNTHGLKATFHLNSGLLEHPGTISRQEAASLYDGHEVACHGVLHAFPSQLSNPALVREFLDDRIALEQCTGRFITGLSYAYGDHSPEVRAAAHAAGLLYARTVRSTGKFFPPADFLQWDPTCHHARALDEAALTDAFLEAPGDTYPMLYYIWGHSYEFERDHTWEQMESLCRRLAGRDDIWYVTNIDYYHYLQAARRLVYSAQGDRVYNPTGIKVWVCDNGLVRTV</sequence>
<proteinExistence type="predicted"/>
<dbReference type="InterPro" id="IPR002509">
    <property type="entry name" value="NODB_dom"/>
</dbReference>
<dbReference type="Pfam" id="PF01522">
    <property type="entry name" value="Polysacc_deac_1"/>
    <property type="match status" value="1"/>
</dbReference>
<protein>
    <submittedName>
        <fullName evidence="2">Polysaccharide deacetylase family protein</fullName>
    </submittedName>
</protein>
<dbReference type="SUPFAM" id="SSF88713">
    <property type="entry name" value="Glycoside hydrolase/deacetylase"/>
    <property type="match status" value="1"/>
</dbReference>
<dbReference type="Proteomes" id="UP000431913">
    <property type="component" value="Unassembled WGS sequence"/>
</dbReference>
<dbReference type="CDD" id="cd10967">
    <property type="entry name" value="CE4_GLA_like_6s"/>
    <property type="match status" value="1"/>
</dbReference>
<name>A0A6I2UB01_9FIRM</name>
<evidence type="ECO:0000259" key="1">
    <source>
        <dbReference type="PROSITE" id="PS51677"/>
    </source>
</evidence>
<organism evidence="2 3">
    <name type="scientific">Ruthenibacterium lactatiformans</name>
    <dbReference type="NCBI Taxonomy" id="1550024"/>
    <lineage>
        <taxon>Bacteria</taxon>
        <taxon>Bacillati</taxon>
        <taxon>Bacillota</taxon>
        <taxon>Clostridia</taxon>
        <taxon>Eubacteriales</taxon>
        <taxon>Oscillospiraceae</taxon>
        <taxon>Ruthenibacterium</taxon>
    </lineage>
</organism>
<dbReference type="GO" id="GO:0005975">
    <property type="term" value="P:carbohydrate metabolic process"/>
    <property type="evidence" value="ECO:0007669"/>
    <property type="project" value="InterPro"/>
</dbReference>